<dbReference type="InterPro" id="IPR020610">
    <property type="entry name" value="Thiolase_AS"/>
</dbReference>
<dbReference type="InterPro" id="IPR020617">
    <property type="entry name" value="Thiolase_C"/>
</dbReference>
<keyword evidence="4 6" id="KW-0012">Acyltransferase</keyword>
<dbReference type="Pfam" id="PF02803">
    <property type="entry name" value="Thiolase_C"/>
    <property type="match status" value="1"/>
</dbReference>
<comment type="similarity">
    <text evidence="1 6">Belongs to the thiolase-like superfamily. Thiolase family.</text>
</comment>
<dbReference type="PIRSF" id="PIRSF000429">
    <property type="entry name" value="Ac-CoA_Ac_transf"/>
    <property type="match status" value="1"/>
</dbReference>
<evidence type="ECO:0000313" key="9">
    <source>
        <dbReference type="EMBL" id="MFI0794981.1"/>
    </source>
</evidence>
<protein>
    <recommendedName>
        <fullName evidence="5">Probable acetyl-CoA acetyltransferase</fullName>
        <ecNumber evidence="2">2.3.1.9</ecNumber>
    </recommendedName>
</protein>
<evidence type="ECO:0000256" key="6">
    <source>
        <dbReference type="RuleBase" id="RU003557"/>
    </source>
</evidence>
<sequence>MTDDVVVLATARTPFGRFGGVLRDLPLPDLGAIPVGAVLDRAGLTGADVDELAFGVNFPGSERSVARQVLLRAGIPEEKVAYTVDRACCSSLAAITLASRGLRLNDTALSVAGGVENLSRVPYFVHAARFGNRIGDIVLTDQLVVACPHTGVPRAVQAGAEATEYGVDRAEQDDWALRSQQRYADALARGCFDDEIVPVDVPDRTGRPVRLAADEAPRPDTTAQQLAALPTVYDSATVTAGNAPNMSTGAVALVLASTAEAARRGTTGLATVSACTQVSGDPQRLASMPARAAQRALARAGLTLDDIDLIEVNEAFAAVPLVTTLALAGGDRDEALRLRERTNVNGGAVAVGHPTGATGGRLVMTMINELRRRGGGRGLVAICGGVGEAESVIVTVR</sequence>
<reference evidence="9 10" key="1">
    <citation type="submission" date="2024-10" db="EMBL/GenBank/DDBJ databases">
        <title>The Natural Products Discovery Center: Release of the First 8490 Sequenced Strains for Exploring Actinobacteria Biosynthetic Diversity.</title>
        <authorList>
            <person name="Kalkreuter E."/>
            <person name="Kautsar S.A."/>
            <person name="Yang D."/>
            <person name="Bader C.D."/>
            <person name="Teijaro C.N."/>
            <person name="Fluegel L."/>
            <person name="Davis C.M."/>
            <person name="Simpson J.R."/>
            <person name="Lauterbach L."/>
            <person name="Steele A.D."/>
            <person name="Gui C."/>
            <person name="Meng S."/>
            <person name="Li G."/>
            <person name="Viehrig K."/>
            <person name="Ye F."/>
            <person name="Su P."/>
            <person name="Kiefer A.F."/>
            <person name="Nichols A."/>
            <person name="Cepeda A.J."/>
            <person name="Yan W."/>
            <person name="Fan B."/>
            <person name="Jiang Y."/>
            <person name="Adhikari A."/>
            <person name="Zheng C.-J."/>
            <person name="Schuster L."/>
            <person name="Cowan T.M."/>
            <person name="Smanski M.J."/>
            <person name="Chevrette M.G."/>
            <person name="De Carvalho L.P.S."/>
            <person name="Shen B."/>
        </authorList>
    </citation>
    <scope>NUCLEOTIDE SEQUENCE [LARGE SCALE GENOMIC DNA]</scope>
    <source>
        <strain evidence="9 10">NPDC021253</strain>
    </source>
</reference>
<evidence type="ECO:0000256" key="5">
    <source>
        <dbReference type="ARBA" id="ARBA00040529"/>
    </source>
</evidence>
<dbReference type="NCBIfam" id="TIGR01930">
    <property type="entry name" value="AcCoA-C-Actrans"/>
    <property type="match status" value="1"/>
</dbReference>
<dbReference type="PROSITE" id="PS00737">
    <property type="entry name" value="THIOLASE_2"/>
    <property type="match status" value="1"/>
</dbReference>
<evidence type="ECO:0000256" key="3">
    <source>
        <dbReference type="ARBA" id="ARBA00022679"/>
    </source>
</evidence>
<dbReference type="Pfam" id="PF00108">
    <property type="entry name" value="Thiolase_N"/>
    <property type="match status" value="1"/>
</dbReference>
<dbReference type="InterPro" id="IPR002155">
    <property type="entry name" value="Thiolase"/>
</dbReference>
<dbReference type="SUPFAM" id="SSF53901">
    <property type="entry name" value="Thiolase-like"/>
    <property type="match status" value="2"/>
</dbReference>
<dbReference type="CDD" id="cd00751">
    <property type="entry name" value="thiolase"/>
    <property type="match status" value="1"/>
</dbReference>
<dbReference type="EMBL" id="JBIRPU010000014">
    <property type="protein sequence ID" value="MFI0794981.1"/>
    <property type="molecule type" value="Genomic_DNA"/>
</dbReference>
<evidence type="ECO:0000259" key="8">
    <source>
        <dbReference type="Pfam" id="PF02803"/>
    </source>
</evidence>
<dbReference type="InterPro" id="IPR016039">
    <property type="entry name" value="Thiolase-like"/>
</dbReference>
<dbReference type="InterPro" id="IPR020613">
    <property type="entry name" value="Thiolase_CS"/>
</dbReference>
<feature type="domain" description="Thiolase C-terminal" evidence="8">
    <location>
        <begin position="268"/>
        <end position="395"/>
    </location>
</feature>
<dbReference type="PANTHER" id="PTHR18919:SF107">
    <property type="entry name" value="ACETYL-COA ACETYLTRANSFERASE, CYTOSOLIC"/>
    <property type="match status" value="1"/>
</dbReference>
<dbReference type="PROSITE" id="PS00099">
    <property type="entry name" value="THIOLASE_3"/>
    <property type="match status" value="1"/>
</dbReference>
<evidence type="ECO:0000313" key="10">
    <source>
        <dbReference type="Proteomes" id="UP001611075"/>
    </source>
</evidence>
<accession>A0ABW7SQ05</accession>
<proteinExistence type="inferred from homology"/>
<name>A0ABW7SQ05_9ACTN</name>
<comment type="caution">
    <text evidence="9">The sequence shown here is derived from an EMBL/GenBank/DDBJ whole genome shotgun (WGS) entry which is preliminary data.</text>
</comment>
<dbReference type="Gene3D" id="3.40.47.10">
    <property type="match status" value="2"/>
</dbReference>
<gene>
    <name evidence="9" type="ORF">ACH4OY_20170</name>
</gene>
<dbReference type="InterPro" id="IPR020616">
    <property type="entry name" value="Thiolase_N"/>
</dbReference>
<dbReference type="PANTHER" id="PTHR18919">
    <property type="entry name" value="ACETYL-COA C-ACYLTRANSFERASE"/>
    <property type="match status" value="1"/>
</dbReference>
<dbReference type="Proteomes" id="UP001611075">
    <property type="component" value="Unassembled WGS sequence"/>
</dbReference>
<evidence type="ECO:0000256" key="4">
    <source>
        <dbReference type="ARBA" id="ARBA00023315"/>
    </source>
</evidence>
<evidence type="ECO:0000256" key="2">
    <source>
        <dbReference type="ARBA" id="ARBA00012705"/>
    </source>
</evidence>
<dbReference type="RefSeq" id="WP_396681788.1">
    <property type="nucleotide sequence ID" value="NZ_JBIRPU010000014.1"/>
</dbReference>
<keyword evidence="3 6" id="KW-0808">Transferase</keyword>
<evidence type="ECO:0000259" key="7">
    <source>
        <dbReference type="Pfam" id="PF00108"/>
    </source>
</evidence>
<dbReference type="EC" id="2.3.1.9" evidence="2"/>
<organism evidence="9 10">
    <name type="scientific">Micromonospora rubida</name>
    <dbReference type="NCBI Taxonomy" id="2697657"/>
    <lineage>
        <taxon>Bacteria</taxon>
        <taxon>Bacillati</taxon>
        <taxon>Actinomycetota</taxon>
        <taxon>Actinomycetes</taxon>
        <taxon>Micromonosporales</taxon>
        <taxon>Micromonosporaceae</taxon>
        <taxon>Micromonospora</taxon>
    </lineage>
</organism>
<evidence type="ECO:0000256" key="1">
    <source>
        <dbReference type="ARBA" id="ARBA00010982"/>
    </source>
</evidence>
<keyword evidence="10" id="KW-1185">Reference proteome</keyword>
<feature type="domain" description="Thiolase N-terminal" evidence="7">
    <location>
        <begin position="5"/>
        <end position="258"/>
    </location>
</feature>